<feature type="region of interest" description="Disordered" evidence="1">
    <location>
        <begin position="1"/>
        <end position="41"/>
    </location>
</feature>
<proteinExistence type="predicted"/>
<feature type="region of interest" description="Disordered" evidence="1">
    <location>
        <begin position="196"/>
        <end position="216"/>
    </location>
</feature>
<dbReference type="Proteomes" id="UP000785679">
    <property type="component" value="Unassembled WGS sequence"/>
</dbReference>
<organism evidence="2 3">
    <name type="scientific">Halteria grandinella</name>
    <dbReference type="NCBI Taxonomy" id="5974"/>
    <lineage>
        <taxon>Eukaryota</taxon>
        <taxon>Sar</taxon>
        <taxon>Alveolata</taxon>
        <taxon>Ciliophora</taxon>
        <taxon>Intramacronucleata</taxon>
        <taxon>Spirotrichea</taxon>
        <taxon>Stichotrichia</taxon>
        <taxon>Sporadotrichida</taxon>
        <taxon>Halteriidae</taxon>
        <taxon>Halteria</taxon>
    </lineage>
</organism>
<feature type="compositionally biased region" description="Polar residues" evidence="1">
    <location>
        <begin position="196"/>
        <end position="207"/>
    </location>
</feature>
<reference evidence="2" key="1">
    <citation type="submission" date="2019-06" db="EMBL/GenBank/DDBJ databases">
        <authorList>
            <person name="Zheng W."/>
        </authorList>
    </citation>
    <scope>NUCLEOTIDE SEQUENCE</scope>
    <source>
        <strain evidence="2">QDHG01</strain>
    </source>
</reference>
<dbReference type="EMBL" id="RRYP01006361">
    <property type="protein sequence ID" value="TNV81262.1"/>
    <property type="molecule type" value="Genomic_DNA"/>
</dbReference>
<evidence type="ECO:0000256" key="1">
    <source>
        <dbReference type="SAM" id="MobiDB-lite"/>
    </source>
</evidence>
<gene>
    <name evidence="2" type="ORF">FGO68_gene167</name>
</gene>
<dbReference type="AlphaFoldDB" id="A0A8J8NSP5"/>
<protein>
    <submittedName>
        <fullName evidence="2">Uncharacterized protein</fullName>
    </submittedName>
</protein>
<name>A0A8J8NSP5_HALGN</name>
<feature type="compositionally biased region" description="Polar residues" evidence="1">
    <location>
        <begin position="15"/>
        <end position="41"/>
    </location>
</feature>
<comment type="caution">
    <text evidence="2">The sequence shown here is derived from an EMBL/GenBank/DDBJ whole genome shotgun (WGS) entry which is preliminary data.</text>
</comment>
<sequence length="346" mass="37127">MGSSNAKHMKRRSKSSTNINFSTKNSQVDSGHSSHDSQNSGANVAELHFGSTGEHNQDPSLQVVNTVGGKQVYIQTDAFGFGDDDQVVVVSQDKLHGVNRNHPKFRKQSDQTYACKSKVVQKDLDLLSIDHGQTASTSNPSTVSRKESAMQHVVGKRLSIGSGISARNSSTANNNIGLGAGAGHVAAIANHLVTPETQTSPGDITENNEPDNVRKSAGIDQTTHSEIMHNRYYSNFISHLPEIDVADYNGRTPSLQAVPELAQESSRTISSTPQTRVFQADARYLPQNLLSHSTTGRAMGVVSRSYTGTHVQVGFSVSAQKRATARRLICSRLISSTGTSAVSSKV</sequence>
<keyword evidence="3" id="KW-1185">Reference proteome</keyword>
<evidence type="ECO:0000313" key="2">
    <source>
        <dbReference type="EMBL" id="TNV81262.1"/>
    </source>
</evidence>
<evidence type="ECO:0000313" key="3">
    <source>
        <dbReference type="Proteomes" id="UP000785679"/>
    </source>
</evidence>
<accession>A0A8J8NSP5</accession>